<dbReference type="AlphaFoldDB" id="A0AAV0VTI7"/>
<organism evidence="2 3">
    <name type="scientific">Macrosiphum euphorbiae</name>
    <name type="common">potato aphid</name>
    <dbReference type="NCBI Taxonomy" id="13131"/>
    <lineage>
        <taxon>Eukaryota</taxon>
        <taxon>Metazoa</taxon>
        <taxon>Ecdysozoa</taxon>
        <taxon>Arthropoda</taxon>
        <taxon>Hexapoda</taxon>
        <taxon>Insecta</taxon>
        <taxon>Pterygota</taxon>
        <taxon>Neoptera</taxon>
        <taxon>Paraneoptera</taxon>
        <taxon>Hemiptera</taxon>
        <taxon>Sternorrhyncha</taxon>
        <taxon>Aphidomorpha</taxon>
        <taxon>Aphidoidea</taxon>
        <taxon>Aphididae</taxon>
        <taxon>Macrosiphini</taxon>
        <taxon>Macrosiphum</taxon>
    </lineage>
</organism>
<evidence type="ECO:0000313" key="2">
    <source>
        <dbReference type="EMBL" id="CAI6346522.1"/>
    </source>
</evidence>
<comment type="caution">
    <text evidence="2">The sequence shown here is derived from an EMBL/GenBank/DDBJ whole genome shotgun (WGS) entry which is preliminary data.</text>
</comment>
<gene>
    <name evidence="2" type="ORF">MEUPH1_LOCUS3426</name>
</gene>
<sequence>MMYRDTDGRDDTNREHIGRCDTGAKTARNKHVNTWVTTARGRGADAAHDEQITMSREVGTRADTRNAKTGVRDELKAARLRCTERTTKNGVLTAAAHRIATYTGLRELA</sequence>
<accession>A0AAV0VTI7</accession>
<keyword evidence="3" id="KW-1185">Reference proteome</keyword>
<evidence type="ECO:0000313" key="3">
    <source>
        <dbReference type="Proteomes" id="UP001160148"/>
    </source>
</evidence>
<dbReference type="Proteomes" id="UP001160148">
    <property type="component" value="Unassembled WGS sequence"/>
</dbReference>
<feature type="compositionally biased region" description="Basic and acidic residues" evidence="1">
    <location>
        <begin position="1"/>
        <end position="19"/>
    </location>
</feature>
<feature type="region of interest" description="Disordered" evidence="1">
    <location>
        <begin position="1"/>
        <end position="25"/>
    </location>
</feature>
<name>A0AAV0VTI7_9HEMI</name>
<dbReference type="EMBL" id="CARXXK010000001">
    <property type="protein sequence ID" value="CAI6346522.1"/>
    <property type="molecule type" value="Genomic_DNA"/>
</dbReference>
<evidence type="ECO:0000256" key="1">
    <source>
        <dbReference type="SAM" id="MobiDB-lite"/>
    </source>
</evidence>
<protein>
    <submittedName>
        <fullName evidence="2">Uncharacterized protein</fullName>
    </submittedName>
</protein>
<proteinExistence type="predicted"/>
<reference evidence="2 3" key="1">
    <citation type="submission" date="2023-01" db="EMBL/GenBank/DDBJ databases">
        <authorList>
            <person name="Whitehead M."/>
        </authorList>
    </citation>
    <scope>NUCLEOTIDE SEQUENCE [LARGE SCALE GENOMIC DNA]</scope>
</reference>